<accession>A0A4R3K9D8</accession>
<name>A0A4R3K9D8_9FIRM</name>
<dbReference type="OrthoDB" id="1739831at2"/>
<sequence>MANKMRNCPECGKIFIDTGAGMCNDCLRKEEQYEVVVCSYLRDNPGSTIKQIYENTGVKEKTIMRMLRAGRFVGKGEINYPCERCGKMIKEGRYCNKCAQELKADIKKIKDTMNQRKQAKENQGKGSIKSRGMYLK</sequence>
<reference evidence="2 3" key="1">
    <citation type="submission" date="2019-03" db="EMBL/GenBank/DDBJ databases">
        <title>Genomic Encyclopedia of Type Strains, Phase IV (KMG-IV): sequencing the most valuable type-strain genomes for metagenomic binning, comparative biology and taxonomic classification.</title>
        <authorList>
            <person name="Goeker M."/>
        </authorList>
    </citation>
    <scope>NUCLEOTIDE SEQUENCE [LARGE SCALE GENOMIC DNA]</scope>
    <source>
        <strain evidence="2 3">DSM 20467</strain>
    </source>
</reference>
<proteinExistence type="predicted"/>
<dbReference type="AlphaFoldDB" id="A0A4R3K9D8"/>
<gene>
    <name evidence="2" type="ORF">EDC37_10661</name>
</gene>
<protein>
    <submittedName>
        <fullName evidence="2">Flagellar operon protein (TIGR03826 family)</fullName>
    </submittedName>
</protein>
<keyword evidence="2" id="KW-0282">Flagellum</keyword>
<dbReference type="Proteomes" id="UP000295188">
    <property type="component" value="Unassembled WGS sequence"/>
</dbReference>
<keyword evidence="2" id="KW-0969">Cilium</keyword>
<evidence type="ECO:0000313" key="2">
    <source>
        <dbReference type="EMBL" id="TCS79646.1"/>
    </source>
</evidence>
<evidence type="ECO:0000313" key="3">
    <source>
        <dbReference type="Proteomes" id="UP000295188"/>
    </source>
</evidence>
<organism evidence="2 3">
    <name type="scientific">Pectinatus cerevisiiphilus</name>
    <dbReference type="NCBI Taxonomy" id="86956"/>
    <lineage>
        <taxon>Bacteria</taxon>
        <taxon>Bacillati</taxon>
        <taxon>Bacillota</taxon>
        <taxon>Negativicutes</taxon>
        <taxon>Selenomonadales</taxon>
        <taxon>Selenomonadaceae</taxon>
        <taxon>Pectinatus</taxon>
    </lineage>
</organism>
<evidence type="ECO:0000256" key="1">
    <source>
        <dbReference type="SAM" id="MobiDB-lite"/>
    </source>
</evidence>
<dbReference type="RefSeq" id="WP_132548680.1">
    <property type="nucleotide sequence ID" value="NZ_SMAA01000006.1"/>
</dbReference>
<feature type="region of interest" description="Disordered" evidence="1">
    <location>
        <begin position="115"/>
        <end position="136"/>
    </location>
</feature>
<dbReference type="EMBL" id="SMAA01000006">
    <property type="protein sequence ID" value="TCS79646.1"/>
    <property type="molecule type" value="Genomic_DNA"/>
</dbReference>
<comment type="caution">
    <text evidence="2">The sequence shown here is derived from an EMBL/GenBank/DDBJ whole genome shotgun (WGS) entry which is preliminary data.</text>
</comment>
<keyword evidence="3" id="KW-1185">Reference proteome</keyword>
<keyword evidence="2" id="KW-0966">Cell projection</keyword>